<dbReference type="InterPro" id="IPR000212">
    <property type="entry name" value="DNA_helicase_UvrD/REP"/>
</dbReference>
<keyword evidence="2 5" id="KW-0378">Hydrolase</keyword>
<dbReference type="GO" id="GO:0033202">
    <property type="term" value="C:DNA helicase complex"/>
    <property type="evidence" value="ECO:0007669"/>
    <property type="project" value="TreeGrafter"/>
</dbReference>
<keyword evidence="1 5" id="KW-0547">Nucleotide-binding</keyword>
<dbReference type="Gene3D" id="3.40.50.300">
    <property type="entry name" value="P-loop containing nucleotide triphosphate hydrolases"/>
    <property type="match status" value="1"/>
</dbReference>
<evidence type="ECO:0000256" key="1">
    <source>
        <dbReference type="ARBA" id="ARBA00022741"/>
    </source>
</evidence>
<dbReference type="Proteomes" id="UP000551709">
    <property type="component" value="Chromosome"/>
</dbReference>
<name>A0A8U0FX50_9BRAD</name>
<protein>
    <submittedName>
        <fullName evidence="7">ATP-dependent helicase</fullName>
    </submittedName>
</protein>
<evidence type="ECO:0000256" key="3">
    <source>
        <dbReference type="ARBA" id="ARBA00022806"/>
    </source>
</evidence>
<sequence>MNRPIEILRNHPEIRDEVRGQYLHILVDEYQDVNRASALLLKELAGEGKTLWVVGDARQSIYRFRGAAPTNTTNFEKDYPNAKRKALAINYRSRKQIVSRSRQDNGFVHFHRTVYRVLRWLSQQTGAVDSAQIKAEFDARWAETGPVGNPLELVYRTSAEQMLERERHRPRAGMRIAETVSVNIGGHSVRLEIDEIEQTGRNLIVRRLRTGRAPSTPDQRLLHALMLEASEQTLGGKGSFRIRYLSTDDEMPVKLDGVMPDRLERASAAMLGLGQGAYPAKPSDDCPRCPHYFICSAVPD</sequence>
<dbReference type="GO" id="GO:0005829">
    <property type="term" value="C:cytosol"/>
    <property type="evidence" value="ECO:0007669"/>
    <property type="project" value="TreeGrafter"/>
</dbReference>
<feature type="domain" description="UvrD-like helicase ATP-binding" evidence="6">
    <location>
        <begin position="1"/>
        <end position="94"/>
    </location>
</feature>
<dbReference type="InterPro" id="IPR027417">
    <property type="entry name" value="P-loop_NTPase"/>
</dbReference>
<evidence type="ECO:0000256" key="4">
    <source>
        <dbReference type="ARBA" id="ARBA00022840"/>
    </source>
</evidence>
<evidence type="ECO:0000259" key="6">
    <source>
        <dbReference type="PROSITE" id="PS51198"/>
    </source>
</evidence>
<keyword evidence="4 5" id="KW-0067">ATP-binding</keyword>
<organism evidence="7 8">
    <name type="scientific">Bradyrhizobium barranii subsp. apii</name>
    <dbReference type="NCBI Taxonomy" id="2819348"/>
    <lineage>
        <taxon>Bacteria</taxon>
        <taxon>Pseudomonadati</taxon>
        <taxon>Pseudomonadota</taxon>
        <taxon>Alphaproteobacteria</taxon>
        <taxon>Hyphomicrobiales</taxon>
        <taxon>Nitrobacteraceae</taxon>
        <taxon>Bradyrhizobium</taxon>
        <taxon>Bradyrhizobium barranii</taxon>
    </lineage>
</organism>
<dbReference type="Pfam" id="PF00580">
    <property type="entry name" value="UvrD-helicase"/>
    <property type="match status" value="1"/>
</dbReference>
<dbReference type="InterPro" id="IPR038726">
    <property type="entry name" value="PDDEXK_AddAB-type"/>
</dbReference>
<dbReference type="GO" id="GO:0000725">
    <property type="term" value="P:recombinational repair"/>
    <property type="evidence" value="ECO:0007669"/>
    <property type="project" value="TreeGrafter"/>
</dbReference>
<dbReference type="GO" id="GO:0005524">
    <property type="term" value="F:ATP binding"/>
    <property type="evidence" value="ECO:0007669"/>
    <property type="project" value="UniProtKB-UniRule"/>
</dbReference>
<dbReference type="GO" id="GO:0016787">
    <property type="term" value="F:hydrolase activity"/>
    <property type="evidence" value="ECO:0007669"/>
    <property type="project" value="UniProtKB-UniRule"/>
</dbReference>
<dbReference type="PROSITE" id="PS51198">
    <property type="entry name" value="UVRD_HELICASE_ATP_BIND"/>
    <property type="match status" value="1"/>
</dbReference>
<reference evidence="7" key="1">
    <citation type="journal article" date="2017" name="Syst. Appl. Microbiol.">
        <title>Soybeans inoculated with root zone soils of Canadian native legumes harbour diverse and novel Bradyrhizobium spp. that possess agricultural potential.</title>
        <authorList>
            <person name="Bromfield E.S.P."/>
            <person name="Cloutier S."/>
            <person name="Tambong J.T."/>
            <person name="Tran Thi T.V."/>
        </authorList>
    </citation>
    <scope>NUCLEOTIDE SEQUENCE</scope>
    <source>
        <strain evidence="7">1S5</strain>
    </source>
</reference>
<accession>A0A8U0FX50</accession>
<comment type="caution">
    <text evidence="5">Lacks conserved residue(s) required for the propagation of feature annotation.</text>
</comment>
<dbReference type="EMBL" id="CP096255">
    <property type="protein sequence ID" value="UPT91704.1"/>
    <property type="molecule type" value="Genomic_DNA"/>
</dbReference>
<evidence type="ECO:0000313" key="8">
    <source>
        <dbReference type="Proteomes" id="UP000551709"/>
    </source>
</evidence>
<dbReference type="Pfam" id="PF12705">
    <property type="entry name" value="PDDEXK_1"/>
    <property type="match status" value="1"/>
</dbReference>
<evidence type="ECO:0000256" key="5">
    <source>
        <dbReference type="PROSITE-ProRule" id="PRU00560"/>
    </source>
</evidence>
<dbReference type="GO" id="GO:0003677">
    <property type="term" value="F:DNA binding"/>
    <property type="evidence" value="ECO:0007669"/>
    <property type="project" value="InterPro"/>
</dbReference>
<evidence type="ECO:0000256" key="2">
    <source>
        <dbReference type="ARBA" id="ARBA00022801"/>
    </source>
</evidence>
<reference evidence="7" key="2">
    <citation type="submission" date="2022-04" db="EMBL/GenBank/DDBJ databases">
        <authorList>
            <person name="Bromfield E.S.P."/>
            <person name="Cloutier S."/>
        </authorList>
    </citation>
    <scope>NUCLEOTIDE SEQUENCE</scope>
    <source>
        <strain evidence="7">1S5</strain>
    </source>
</reference>
<dbReference type="PANTHER" id="PTHR11070">
    <property type="entry name" value="UVRD / RECB / PCRA DNA HELICASE FAMILY MEMBER"/>
    <property type="match status" value="1"/>
</dbReference>
<dbReference type="GO" id="GO:0043138">
    <property type="term" value="F:3'-5' DNA helicase activity"/>
    <property type="evidence" value="ECO:0007669"/>
    <property type="project" value="TreeGrafter"/>
</dbReference>
<gene>
    <name evidence="7" type="ORF">HAP41_0000013030</name>
</gene>
<dbReference type="CDD" id="cd17932">
    <property type="entry name" value="DEXQc_UvrD"/>
    <property type="match status" value="1"/>
</dbReference>
<proteinExistence type="predicted"/>
<dbReference type="AlphaFoldDB" id="A0A8U0FX50"/>
<evidence type="ECO:0000313" key="7">
    <source>
        <dbReference type="EMBL" id="UPT91704.1"/>
    </source>
</evidence>
<keyword evidence="3 5" id="KW-0347">Helicase</keyword>
<dbReference type="SUPFAM" id="SSF52540">
    <property type="entry name" value="P-loop containing nucleoside triphosphate hydrolases"/>
    <property type="match status" value="1"/>
</dbReference>
<dbReference type="InterPro" id="IPR014016">
    <property type="entry name" value="UvrD-like_ATP-bd"/>
</dbReference>
<dbReference type="PANTHER" id="PTHR11070:SF48">
    <property type="entry name" value="ATP-DEPENDENT HELICASE_NUCLEASE SUBUNIT A"/>
    <property type="match status" value="1"/>
</dbReference>